<proteinExistence type="predicted"/>
<dbReference type="EMBL" id="CBSY010000218">
    <property type="protein sequence ID" value="CDH21189.1"/>
    <property type="molecule type" value="Genomic_DNA"/>
</dbReference>
<evidence type="ECO:0000313" key="2">
    <source>
        <dbReference type="EMBL" id="CDH21189.1"/>
    </source>
</evidence>
<dbReference type="Pfam" id="PF02413">
    <property type="entry name" value="Caudo_TAP"/>
    <property type="match status" value="1"/>
</dbReference>
<protein>
    <recommendedName>
        <fullName evidence="4">Tail fiber assembly protein</fullName>
    </recommendedName>
</protein>
<reference evidence="2" key="1">
    <citation type="submission" date="2013-07" db="EMBL/GenBank/DDBJ databases">
        <title>Sub-species coevolution in mutualistic symbiosis.</title>
        <authorList>
            <person name="Murfin K."/>
            <person name="Klassen J."/>
            <person name="Lee M."/>
            <person name="Forst S."/>
            <person name="Stock P."/>
            <person name="Goodrich-Blair H."/>
        </authorList>
    </citation>
    <scope>NUCLEOTIDE SEQUENCE [LARGE SCALE GENOMIC DNA]</scope>
    <source>
        <strain evidence="2">Kraussei Quebec</strain>
    </source>
</reference>
<dbReference type="Proteomes" id="UP000028500">
    <property type="component" value="Unassembled WGS sequence"/>
</dbReference>
<feature type="compositionally biased region" description="Basic and acidic residues" evidence="1">
    <location>
        <begin position="70"/>
        <end position="79"/>
    </location>
</feature>
<dbReference type="PANTHER" id="PTHR34413">
    <property type="entry name" value="PROPHAGE TAIL FIBER ASSEMBLY PROTEIN HOMOLOG TFAE-RELATED-RELATED"/>
    <property type="match status" value="1"/>
</dbReference>
<dbReference type="RefSeq" id="WP_038243595.1">
    <property type="nucleotide sequence ID" value="NZ_CAWLZI010000028.1"/>
</dbReference>
<dbReference type="HOGENOM" id="CLU_094206_4_0_6"/>
<keyword evidence="3" id="KW-1185">Reference proteome</keyword>
<sequence length="142" mass="16541">MYFYSSKENQFYPYELKKDYINAGSWPDDGIDVNDDVYSEFVSNIPPKGKVRIAGDDGLPAWGDIPPPTQEERTRQAEAEKQQLMFRAREKIAPLQDAVDLEIATEAERLALNEWRKYRVMLNRIDCTMALDIKWPKQPKIK</sequence>
<comment type="caution">
    <text evidence="2">The sequence shown here is derived from an EMBL/GenBank/DDBJ whole genome shotgun (WGS) entry which is preliminary data.</text>
</comment>
<dbReference type="OrthoDB" id="8596093at2"/>
<gene>
    <name evidence="2" type="ORF">XBKQ1_300016</name>
</gene>
<dbReference type="InterPro" id="IPR051220">
    <property type="entry name" value="TFA_Chaperone"/>
</dbReference>
<dbReference type="AlphaFoldDB" id="A0A077PN39"/>
<accession>A0A077PN39</accession>
<evidence type="ECO:0000256" key="1">
    <source>
        <dbReference type="SAM" id="MobiDB-lite"/>
    </source>
</evidence>
<dbReference type="InterPro" id="IPR003458">
    <property type="entry name" value="Phage_T4_Gp38_tail_assem"/>
</dbReference>
<organism evidence="2 3">
    <name type="scientific">Xenorhabdus bovienii str. kraussei Quebec</name>
    <dbReference type="NCBI Taxonomy" id="1398203"/>
    <lineage>
        <taxon>Bacteria</taxon>
        <taxon>Pseudomonadati</taxon>
        <taxon>Pseudomonadota</taxon>
        <taxon>Gammaproteobacteria</taxon>
        <taxon>Enterobacterales</taxon>
        <taxon>Morganellaceae</taxon>
        <taxon>Xenorhabdus</taxon>
    </lineage>
</organism>
<feature type="region of interest" description="Disordered" evidence="1">
    <location>
        <begin position="56"/>
        <end position="79"/>
    </location>
</feature>
<evidence type="ECO:0008006" key="4">
    <source>
        <dbReference type="Google" id="ProtNLM"/>
    </source>
</evidence>
<evidence type="ECO:0000313" key="3">
    <source>
        <dbReference type="Proteomes" id="UP000028500"/>
    </source>
</evidence>
<dbReference type="PANTHER" id="PTHR34413:SF1">
    <property type="entry name" value="CYTOPLASMIC PROTEIN"/>
    <property type="match status" value="1"/>
</dbReference>
<name>A0A077PN39_XENBV</name>